<feature type="domain" description="UPF0302" evidence="1">
    <location>
        <begin position="10"/>
        <end position="111"/>
    </location>
</feature>
<dbReference type="InterPro" id="IPR011188">
    <property type="entry name" value="UPF0302"/>
</dbReference>
<gene>
    <name evidence="2" type="ORF">CBF37_04965</name>
</gene>
<evidence type="ECO:0000259" key="1">
    <source>
        <dbReference type="Pfam" id="PF08864"/>
    </source>
</evidence>
<dbReference type="InterPro" id="IPR027393">
    <property type="entry name" value="Virus_scaffolding_prot_C"/>
</dbReference>
<comment type="caution">
    <text evidence="2">The sequence shown here is derived from an EMBL/GenBank/DDBJ whole genome shotgun (WGS) entry which is preliminary data.</text>
</comment>
<dbReference type="InterPro" id="IPR038091">
    <property type="entry name" value="UPF0302_N_sf"/>
</dbReference>
<dbReference type="OrthoDB" id="2155814at2"/>
<dbReference type="PIRSF" id="PIRSF007165">
    <property type="entry name" value="UCP007165"/>
    <property type="match status" value="1"/>
</dbReference>
<sequence length="184" mass="22403">MVIRMVQVENKKKFVNWLVQSVPLKQREAYWILNYILNHEIILTKTNFVKQADITPRGLVISDNHSTRQGIVLYKDQKTFTDPEQIFHEIRMNWRQTLYMEIDFVDSESLMLYQSIIEDNPYSIEILDATKFYDRFEREFDQENNQFRKKFLEHKINQSLEYNDHDQFIKFSKEYNDLMETIGK</sequence>
<organism evidence="2 3">
    <name type="scientific">Vagococcus vulneris</name>
    <dbReference type="NCBI Taxonomy" id="1977869"/>
    <lineage>
        <taxon>Bacteria</taxon>
        <taxon>Bacillati</taxon>
        <taxon>Bacillota</taxon>
        <taxon>Bacilli</taxon>
        <taxon>Lactobacillales</taxon>
        <taxon>Enterococcaceae</taxon>
        <taxon>Vagococcus</taxon>
    </lineage>
</organism>
<protein>
    <recommendedName>
        <fullName evidence="1">UPF0302 domain-containing protein</fullName>
    </recommendedName>
</protein>
<evidence type="ECO:0000313" key="2">
    <source>
        <dbReference type="EMBL" id="RST99322.1"/>
    </source>
</evidence>
<name>A0A429ZZ82_9ENTE</name>
<dbReference type="Gene3D" id="4.10.810.10">
    <property type="entry name" value="Virus Scaffolding Protein, Chain A"/>
    <property type="match status" value="1"/>
</dbReference>
<dbReference type="Gene3D" id="3.40.1530.30">
    <property type="entry name" value="Uncharacterised family UPF0302, N-terminal domain"/>
    <property type="match status" value="1"/>
</dbReference>
<proteinExistence type="predicted"/>
<reference evidence="2 3" key="1">
    <citation type="submission" date="2017-05" db="EMBL/GenBank/DDBJ databases">
        <title>Vagococcus spp. assemblies.</title>
        <authorList>
            <person name="Gulvik C.A."/>
        </authorList>
    </citation>
    <scope>NUCLEOTIDE SEQUENCE [LARGE SCALE GENOMIC DNA]</scope>
    <source>
        <strain evidence="2 3">SS1995</strain>
    </source>
</reference>
<dbReference type="InterPro" id="IPR014963">
    <property type="entry name" value="UPF0302_N"/>
</dbReference>
<evidence type="ECO:0000313" key="3">
    <source>
        <dbReference type="Proteomes" id="UP000287857"/>
    </source>
</evidence>
<dbReference type="EMBL" id="NGJS01000005">
    <property type="protein sequence ID" value="RST99322.1"/>
    <property type="molecule type" value="Genomic_DNA"/>
</dbReference>
<dbReference type="Pfam" id="PF08864">
    <property type="entry name" value="UPF0302"/>
    <property type="match status" value="1"/>
</dbReference>
<dbReference type="AlphaFoldDB" id="A0A429ZZ82"/>
<keyword evidence="3" id="KW-1185">Reference proteome</keyword>
<accession>A0A429ZZ82</accession>
<dbReference type="Proteomes" id="UP000287857">
    <property type="component" value="Unassembled WGS sequence"/>
</dbReference>